<accession>A0ABT9WMU0</accession>
<keyword evidence="2" id="KW-1185">Reference proteome</keyword>
<proteinExistence type="predicted"/>
<reference evidence="1 2" key="1">
    <citation type="submission" date="2023-07" db="EMBL/GenBank/DDBJ databases">
        <title>Genomic Encyclopedia of Type Strains, Phase IV (KMG-IV): sequencing the most valuable type-strain genomes for metagenomic binning, comparative biology and taxonomic classification.</title>
        <authorList>
            <person name="Goeker M."/>
        </authorList>
    </citation>
    <scope>NUCLEOTIDE SEQUENCE [LARGE SCALE GENOMIC DNA]</scope>
    <source>
        <strain evidence="1 2">DSM 23837</strain>
    </source>
</reference>
<name>A0ABT9WMU0_9BACI</name>
<dbReference type="Proteomes" id="UP001223586">
    <property type="component" value="Unassembled WGS sequence"/>
</dbReference>
<evidence type="ECO:0008006" key="3">
    <source>
        <dbReference type="Google" id="ProtNLM"/>
    </source>
</evidence>
<comment type="caution">
    <text evidence="1">The sequence shown here is derived from an EMBL/GenBank/DDBJ whole genome shotgun (WGS) entry which is preliminary data.</text>
</comment>
<protein>
    <recommendedName>
        <fullName evidence="3">YueH family protein</fullName>
    </recommendedName>
</protein>
<dbReference type="InterPro" id="IPR020260">
    <property type="entry name" value="Uncharacterised_YueH"/>
</dbReference>
<evidence type="ECO:0000313" key="1">
    <source>
        <dbReference type="EMBL" id="MDQ0174576.1"/>
    </source>
</evidence>
<evidence type="ECO:0000313" key="2">
    <source>
        <dbReference type="Proteomes" id="UP001223586"/>
    </source>
</evidence>
<organism evidence="1 2">
    <name type="scientific">Bacillus chungangensis</name>
    <dbReference type="NCBI Taxonomy" id="587633"/>
    <lineage>
        <taxon>Bacteria</taxon>
        <taxon>Bacillati</taxon>
        <taxon>Bacillota</taxon>
        <taxon>Bacilli</taxon>
        <taxon>Bacillales</taxon>
        <taxon>Bacillaceae</taxon>
        <taxon>Bacillus</taxon>
    </lineage>
</organism>
<sequence length="79" mass="9461">MKIRKTVLHDREVNVYVYENKKEAYFVTAIPDIEWSKDFTYEDAGEAFLQNLANSLAHCVEREEAEELAQRVYQWTREM</sequence>
<gene>
    <name evidence="1" type="ORF">J2S08_000409</name>
</gene>
<dbReference type="EMBL" id="JAUSTT010000002">
    <property type="protein sequence ID" value="MDQ0174576.1"/>
    <property type="molecule type" value="Genomic_DNA"/>
</dbReference>
<dbReference type="Pfam" id="PF14166">
    <property type="entry name" value="YueH"/>
    <property type="match status" value="1"/>
</dbReference>
<dbReference type="RefSeq" id="WP_307226167.1">
    <property type="nucleotide sequence ID" value="NZ_JAUSTT010000002.1"/>
</dbReference>